<keyword evidence="3" id="KW-0378">Hydrolase</keyword>
<evidence type="ECO:0000256" key="1">
    <source>
        <dbReference type="ARBA" id="ARBA00005964"/>
    </source>
</evidence>
<protein>
    <recommendedName>
        <fullName evidence="5">Carboxylesterase type B domain-containing protein</fullName>
    </recommendedName>
</protein>
<evidence type="ECO:0000313" key="6">
    <source>
        <dbReference type="EMBL" id="CAH1407450.1"/>
    </source>
</evidence>
<dbReference type="SUPFAM" id="SSF53474">
    <property type="entry name" value="alpha/beta-Hydrolases"/>
    <property type="match status" value="1"/>
</dbReference>
<dbReference type="InterPro" id="IPR019819">
    <property type="entry name" value="Carboxylesterase_B_CS"/>
</dbReference>
<dbReference type="GO" id="GO:0019695">
    <property type="term" value="P:choline metabolic process"/>
    <property type="evidence" value="ECO:0007669"/>
    <property type="project" value="TreeGrafter"/>
</dbReference>
<keyword evidence="7" id="KW-1185">Reference proteome</keyword>
<dbReference type="AlphaFoldDB" id="A0A9P0HTC9"/>
<dbReference type="OrthoDB" id="19501at2759"/>
<dbReference type="GO" id="GO:0005615">
    <property type="term" value="C:extracellular space"/>
    <property type="evidence" value="ECO:0007669"/>
    <property type="project" value="TreeGrafter"/>
</dbReference>
<dbReference type="Pfam" id="PF00135">
    <property type="entry name" value="COesterase"/>
    <property type="match status" value="1"/>
</dbReference>
<evidence type="ECO:0000259" key="5">
    <source>
        <dbReference type="Pfam" id="PF00135"/>
    </source>
</evidence>
<dbReference type="InterPro" id="IPR002018">
    <property type="entry name" value="CarbesteraseB"/>
</dbReference>
<feature type="domain" description="Carboxylesterase type B" evidence="5">
    <location>
        <begin position="15"/>
        <end position="109"/>
    </location>
</feature>
<sequence>MLLLLAFLVSVEALQEPVVNLRNGTVTGIKIYTDGRVPVLAFLGIPFAIAPVGERRFSIPESHPGWTGNLETKSFGPACVQPIKELHPRFGTSPPQDEDCLFLNVWTPEVNRCNIYGIFLL</sequence>
<dbReference type="InterPro" id="IPR050654">
    <property type="entry name" value="AChE-related_enzymes"/>
</dbReference>
<evidence type="ECO:0000256" key="2">
    <source>
        <dbReference type="ARBA" id="ARBA00022487"/>
    </source>
</evidence>
<keyword evidence="4" id="KW-0325">Glycoprotein</keyword>
<accession>A0A9P0HTC9</accession>
<name>A0A9P0HTC9_NEZVI</name>
<evidence type="ECO:0000313" key="7">
    <source>
        <dbReference type="Proteomes" id="UP001152798"/>
    </source>
</evidence>
<dbReference type="GO" id="GO:0003990">
    <property type="term" value="F:acetylcholinesterase activity"/>
    <property type="evidence" value="ECO:0007669"/>
    <property type="project" value="TreeGrafter"/>
</dbReference>
<organism evidence="6 7">
    <name type="scientific">Nezara viridula</name>
    <name type="common">Southern green stink bug</name>
    <name type="synonym">Cimex viridulus</name>
    <dbReference type="NCBI Taxonomy" id="85310"/>
    <lineage>
        <taxon>Eukaryota</taxon>
        <taxon>Metazoa</taxon>
        <taxon>Ecdysozoa</taxon>
        <taxon>Arthropoda</taxon>
        <taxon>Hexapoda</taxon>
        <taxon>Insecta</taxon>
        <taxon>Pterygota</taxon>
        <taxon>Neoptera</taxon>
        <taxon>Paraneoptera</taxon>
        <taxon>Hemiptera</taxon>
        <taxon>Heteroptera</taxon>
        <taxon>Panheteroptera</taxon>
        <taxon>Pentatomomorpha</taxon>
        <taxon>Pentatomoidea</taxon>
        <taxon>Pentatomidae</taxon>
        <taxon>Pentatominae</taxon>
        <taxon>Nezara</taxon>
    </lineage>
</organism>
<dbReference type="GO" id="GO:0005886">
    <property type="term" value="C:plasma membrane"/>
    <property type="evidence" value="ECO:0007669"/>
    <property type="project" value="TreeGrafter"/>
</dbReference>
<dbReference type="EMBL" id="OV725083">
    <property type="protein sequence ID" value="CAH1407450.1"/>
    <property type="molecule type" value="Genomic_DNA"/>
</dbReference>
<dbReference type="Gene3D" id="3.40.50.1820">
    <property type="entry name" value="alpha/beta hydrolase"/>
    <property type="match status" value="1"/>
</dbReference>
<dbReference type="GO" id="GO:0006581">
    <property type="term" value="P:acetylcholine catabolic process"/>
    <property type="evidence" value="ECO:0007669"/>
    <property type="project" value="TreeGrafter"/>
</dbReference>
<reference evidence="6" key="1">
    <citation type="submission" date="2022-01" db="EMBL/GenBank/DDBJ databases">
        <authorList>
            <person name="King R."/>
        </authorList>
    </citation>
    <scope>NUCLEOTIDE SEQUENCE</scope>
</reference>
<dbReference type="PROSITE" id="PS00941">
    <property type="entry name" value="CARBOXYLESTERASE_B_2"/>
    <property type="match status" value="1"/>
</dbReference>
<proteinExistence type="inferred from homology"/>
<dbReference type="PANTHER" id="PTHR43918:SF4">
    <property type="entry name" value="CARBOXYLIC ESTER HYDROLASE"/>
    <property type="match status" value="1"/>
</dbReference>
<gene>
    <name evidence="6" type="ORF">NEZAVI_LOCUS15164</name>
</gene>
<keyword evidence="2" id="KW-0719">Serine esterase</keyword>
<evidence type="ECO:0000256" key="3">
    <source>
        <dbReference type="ARBA" id="ARBA00022801"/>
    </source>
</evidence>
<comment type="similarity">
    <text evidence="1">Belongs to the type-B carboxylesterase/lipase family.</text>
</comment>
<dbReference type="Proteomes" id="UP001152798">
    <property type="component" value="Chromosome 7"/>
</dbReference>
<evidence type="ECO:0000256" key="4">
    <source>
        <dbReference type="ARBA" id="ARBA00023180"/>
    </source>
</evidence>
<dbReference type="PANTHER" id="PTHR43918">
    <property type="entry name" value="ACETYLCHOLINESTERASE"/>
    <property type="match status" value="1"/>
</dbReference>
<dbReference type="InterPro" id="IPR029058">
    <property type="entry name" value="AB_hydrolase_fold"/>
</dbReference>